<gene>
    <name evidence="2" type="ORF">HMPREF0381_0477</name>
</gene>
<dbReference type="AlphaFoldDB" id="E6LKJ2"/>
<accession>E6LKJ2</accession>
<name>E6LKJ2_9FIRM</name>
<comment type="caution">
    <text evidence="2">The sequence shown here is derived from an EMBL/GenBank/DDBJ whole genome shotgun (WGS) entry which is preliminary data.</text>
</comment>
<evidence type="ECO:0000313" key="3">
    <source>
        <dbReference type="Proteomes" id="UP000003434"/>
    </source>
</evidence>
<proteinExistence type="predicted"/>
<evidence type="ECO:0008006" key="4">
    <source>
        <dbReference type="Google" id="ProtNLM"/>
    </source>
</evidence>
<evidence type="ECO:0000256" key="1">
    <source>
        <dbReference type="SAM" id="Phobius"/>
    </source>
</evidence>
<dbReference type="Proteomes" id="UP000003434">
    <property type="component" value="Unassembled WGS sequence"/>
</dbReference>
<protein>
    <recommendedName>
        <fullName evidence="4">DUF1700 domain-containing protein</fullName>
    </recommendedName>
</protein>
<feature type="transmembrane region" description="Helical" evidence="1">
    <location>
        <begin position="134"/>
        <end position="156"/>
    </location>
</feature>
<dbReference type="Pfam" id="PF22564">
    <property type="entry name" value="HAAS"/>
    <property type="match status" value="1"/>
</dbReference>
<dbReference type="eggNOG" id="ENOG50333WH">
    <property type="taxonomic scope" value="Bacteria"/>
</dbReference>
<dbReference type="EMBL" id="AEPW01000009">
    <property type="protein sequence ID" value="EFU77650.1"/>
    <property type="molecule type" value="Genomic_DNA"/>
</dbReference>
<reference evidence="2 3" key="1">
    <citation type="submission" date="2010-12" db="EMBL/GenBank/DDBJ databases">
        <authorList>
            <person name="Muzny D."/>
            <person name="Qin X."/>
            <person name="Deng J."/>
            <person name="Jiang H."/>
            <person name="Liu Y."/>
            <person name="Qu J."/>
            <person name="Song X.-Z."/>
            <person name="Zhang L."/>
            <person name="Thornton R."/>
            <person name="Coyle M."/>
            <person name="Francisco L."/>
            <person name="Jackson L."/>
            <person name="Javaid M."/>
            <person name="Korchina V."/>
            <person name="Kovar C."/>
            <person name="Mata R."/>
            <person name="Mathew T."/>
            <person name="Ngo R."/>
            <person name="Nguyen L."/>
            <person name="Nguyen N."/>
            <person name="Okwuonu G."/>
            <person name="Ongeri F."/>
            <person name="Pham C."/>
            <person name="Simmons D."/>
            <person name="Wilczek-Boney K."/>
            <person name="Hale W."/>
            <person name="Jakkamsetti A."/>
            <person name="Pham P."/>
            <person name="Ruth R."/>
            <person name="San Lucas F."/>
            <person name="Warren J."/>
            <person name="Zhang J."/>
            <person name="Zhao Z."/>
            <person name="Zhou C."/>
            <person name="Zhu D."/>
            <person name="Lee S."/>
            <person name="Bess C."/>
            <person name="Blankenburg K."/>
            <person name="Forbes L."/>
            <person name="Fu Q."/>
            <person name="Gubbala S."/>
            <person name="Hirani K."/>
            <person name="Jayaseelan J.C."/>
            <person name="Lara F."/>
            <person name="Munidasa M."/>
            <person name="Palculict T."/>
            <person name="Patil S."/>
            <person name="Pu L.-L."/>
            <person name="Saada N."/>
            <person name="Tang L."/>
            <person name="Weissenberger G."/>
            <person name="Zhu Y."/>
            <person name="Hemphill L."/>
            <person name="Shang Y."/>
            <person name="Youmans B."/>
            <person name="Ayvaz T."/>
            <person name="Ross M."/>
            <person name="Santibanez J."/>
            <person name="Aqrawi P."/>
            <person name="Gross S."/>
            <person name="Joshi V."/>
            <person name="Fowler G."/>
            <person name="Nazareth L."/>
            <person name="Reid J."/>
            <person name="Worley K."/>
            <person name="Petrosino J."/>
            <person name="Highlander S."/>
            <person name="Gibbs R."/>
        </authorList>
    </citation>
    <scope>NUCLEOTIDE SEQUENCE [LARGE SCALE GENOMIC DNA]</scope>
    <source>
        <strain evidence="2 3">DSM 3986</strain>
    </source>
</reference>
<dbReference type="HOGENOM" id="CLU_111554_0_0_9"/>
<keyword evidence="1" id="KW-0472">Membrane</keyword>
<sequence length="186" mass="20915">MTKEEFLDGLRRGLFSTGSEGLIEYNLDYYSSYIDGEIAKGRSMDDVMNELGDPRLIANSIKMAEGYSDVFVGLENEVIDENVSDNNYREKSAFEFNNEFNSNEFNNKTVDKDYNKNYDEKSAFKIYNLSGKSLILPIIITLSVLIIVVVAVVAVFSFLVPVLLPILAIIIAVGIIKGIMDNRDRL</sequence>
<evidence type="ECO:0000313" key="2">
    <source>
        <dbReference type="EMBL" id="EFU77650.1"/>
    </source>
</evidence>
<dbReference type="RefSeq" id="WP_008750248.1">
    <property type="nucleotide sequence ID" value="NZ_GL622296.1"/>
</dbReference>
<feature type="transmembrane region" description="Helical" evidence="1">
    <location>
        <begin position="162"/>
        <end position="180"/>
    </location>
</feature>
<keyword evidence="1" id="KW-1133">Transmembrane helix</keyword>
<organism evidence="2 3">
    <name type="scientific">Lachnoanaerobaculum saburreum DSM 3986</name>
    <dbReference type="NCBI Taxonomy" id="887325"/>
    <lineage>
        <taxon>Bacteria</taxon>
        <taxon>Bacillati</taxon>
        <taxon>Bacillota</taxon>
        <taxon>Clostridia</taxon>
        <taxon>Lachnospirales</taxon>
        <taxon>Lachnospiraceae</taxon>
        <taxon>Lachnoanaerobaculum</taxon>
    </lineage>
</organism>
<keyword evidence="1" id="KW-0812">Transmembrane</keyword>